<evidence type="ECO:0008006" key="5">
    <source>
        <dbReference type="Google" id="ProtNLM"/>
    </source>
</evidence>
<feature type="signal peptide" evidence="2">
    <location>
        <begin position="1"/>
        <end position="17"/>
    </location>
</feature>
<dbReference type="GO" id="GO:0000921">
    <property type="term" value="P:septin ring assembly"/>
    <property type="evidence" value="ECO:0007669"/>
    <property type="project" value="TreeGrafter"/>
</dbReference>
<gene>
    <name evidence="3" type="ORF">MYCGRDRAFT_111394</name>
</gene>
<keyword evidence="1" id="KW-0812">Transmembrane</keyword>
<dbReference type="PANTHER" id="PTHR31726:SF2">
    <property type="entry name" value="PROTEIN ICE2"/>
    <property type="match status" value="1"/>
</dbReference>
<keyword evidence="2" id="KW-0732">Signal</keyword>
<keyword evidence="4" id="KW-1185">Reference proteome</keyword>
<protein>
    <recommendedName>
        <fullName evidence="5">ER membrane protein</fullName>
    </recommendedName>
</protein>
<dbReference type="OrthoDB" id="5577218at2759"/>
<dbReference type="RefSeq" id="XP_003847861.1">
    <property type="nucleotide sequence ID" value="XM_003847813.1"/>
</dbReference>
<keyword evidence="1" id="KW-1133">Transmembrane helix</keyword>
<dbReference type="GeneID" id="13401815"/>
<dbReference type="GO" id="GO:0032541">
    <property type="term" value="C:cortical endoplasmic reticulum"/>
    <property type="evidence" value="ECO:0007669"/>
    <property type="project" value="TreeGrafter"/>
</dbReference>
<organism evidence="3 4">
    <name type="scientific">Zymoseptoria tritici (strain CBS 115943 / IPO323)</name>
    <name type="common">Speckled leaf blotch fungus</name>
    <name type="synonym">Septoria tritici</name>
    <dbReference type="NCBI Taxonomy" id="336722"/>
    <lineage>
        <taxon>Eukaryota</taxon>
        <taxon>Fungi</taxon>
        <taxon>Dikarya</taxon>
        <taxon>Ascomycota</taxon>
        <taxon>Pezizomycotina</taxon>
        <taxon>Dothideomycetes</taxon>
        <taxon>Dothideomycetidae</taxon>
        <taxon>Mycosphaerellales</taxon>
        <taxon>Mycosphaerellaceae</taxon>
        <taxon>Zymoseptoria</taxon>
    </lineage>
</organism>
<evidence type="ECO:0000256" key="2">
    <source>
        <dbReference type="SAM" id="SignalP"/>
    </source>
</evidence>
<dbReference type="InterPro" id="IPR013635">
    <property type="entry name" value="Ice2"/>
</dbReference>
<feature type="chain" id="PRO_5003391823" description="ER membrane protein" evidence="2">
    <location>
        <begin position="18"/>
        <end position="542"/>
    </location>
</feature>
<dbReference type="GO" id="GO:0097038">
    <property type="term" value="C:perinuclear endoplasmic reticulum"/>
    <property type="evidence" value="ECO:0007669"/>
    <property type="project" value="TreeGrafter"/>
</dbReference>
<dbReference type="FunCoup" id="F9XPG6">
    <property type="interactions" value="75"/>
</dbReference>
<dbReference type="STRING" id="336722.F9XPG6"/>
<dbReference type="eggNOG" id="ENOG502QRTT">
    <property type="taxonomic scope" value="Eukaryota"/>
</dbReference>
<dbReference type="EMBL" id="CM001207">
    <property type="protein sequence ID" value="EGP82837.1"/>
    <property type="molecule type" value="Genomic_DNA"/>
</dbReference>
<dbReference type="Proteomes" id="UP000008062">
    <property type="component" value="Chromosome 12"/>
</dbReference>
<reference evidence="3 4" key="1">
    <citation type="journal article" date="2011" name="PLoS Genet.">
        <title>Finished genome of the fungal wheat pathogen Mycosphaerella graminicola reveals dispensome structure, chromosome plasticity, and stealth pathogenesis.</title>
        <authorList>
            <person name="Goodwin S.B."/>
            <person name="Ben M'barek S."/>
            <person name="Dhillon B."/>
            <person name="Wittenberg A.H.J."/>
            <person name="Crane C.F."/>
            <person name="Hane J.K."/>
            <person name="Foster A.J."/>
            <person name="Van der Lee T.A.J."/>
            <person name="Grimwood J."/>
            <person name="Aerts A."/>
            <person name="Antoniw J."/>
            <person name="Bailey A."/>
            <person name="Bluhm B."/>
            <person name="Bowler J."/>
            <person name="Bristow J."/>
            <person name="van der Burgt A."/>
            <person name="Canto-Canche B."/>
            <person name="Churchill A.C.L."/>
            <person name="Conde-Ferraez L."/>
            <person name="Cools H.J."/>
            <person name="Coutinho P.M."/>
            <person name="Csukai M."/>
            <person name="Dehal P."/>
            <person name="De Wit P."/>
            <person name="Donzelli B."/>
            <person name="van de Geest H.C."/>
            <person name="van Ham R.C.H.J."/>
            <person name="Hammond-Kosack K.E."/>
            <person name="Henrissat B."/>
            <person name="Kilian A."/>
            <person name="Kobayashi A.K."/>
            <person name="Koopmann E."/>
            <person name="Kourmpetis Y."/>
            <person name="Kuzniar A."/>
            <person name="Lindquist E."/>
            <person name="Lombard V."/>
            <person name="Maliepaard C."/>
            <person name="Martins N."/>
            <person name="Mehrabi R."/>
            <person name="Nap J.P.H."/>
            <person name="Ponomarenko A."/>
            <person name="Rudd J.J."/>
            <person name="Salamov A."/>
            <person name="Schmutz J."/>
            <person name="Schouten H.J."/>
            <person name="Shapiro H."/>
            <person name="Stergiopoulos I."/>
            <person name="Torriani S.F.F."/>
            <person name="Tu H."/>
            <person name="de Vries R.P."/>
            <person name="Waalwijk C."/>
            <person name="Ware S.B."/>
            <person name="Wiebenga A."/>
            <person name="Zwiers L.-H."/>
            <person name="Oliver R.P."/>
            <person name="Grigoriev I.V."/>
            <person name="Kema G.H.J."/>
        </authorList>
    </citation>
    <scope>NUCLEOTIDE SEQUENCE [LARGE SCALE GENOMIC DNA]</scope>
    <source>
        <strain evidence="4">CBS 115943 / IPO323</strain>
    </source>
</reference>
<feature type="transmembrane region" description="Helical" evidence="1">
    <location>
        <begin position="276"/>
        <end position="297"/>
    </location>
</feature>
<dbReference type="HOGENOM" id="CLU_027878_1_0_1"/>
<dbReference type="Pfam" id="PF08426">
    <property type="entry name" value="ICE2"/>
    <property type="match status" value="1"/>
</dbReference>
<dbReference type="KEGG" id="ztr:MYCGRDRAFT_111394"/>
<accession>F9XPG6</accession>
<feature type="transmembrane region" description="Helical" evidence="1">
    <location>
        <begin position="457"/>
        <end position="477"/>
    </location>
</feature>
<dbReference type="PANTHER" id="PTHR31726">
    <property type="entry name" value="PROTEIN ICE2"/>
    <property type="match status" value="1"/>
</dbReference>
<dbReference type="OMA" id="TTPDRSW"/>
<keyword evidence="1" id="KW-0472">Membrane</keyword>
<feature type="transmembrane region" description="Helical" evidence="1">
    <location>
        <begin position="132"/>
        <end position="152"/>
    </location>
</feature>
<feature type="transmembrane region" description="Helical" evidence="1">
    <location>
        <begin position="164"/>
        <end position="183"/>
    </location>
</feature>
<feature type="transmembrane region" description="Helical" evidence="1">
    <location>
        <begin position="99"/>
        <end position="120"/>
    </location>
</feature>
<evidence type="ECO:0000313" key="4">
    <source>
        <dbReference type="Proteomes" id="UP000008062"/>
    </source>
</evidence>
<dbReference type="AlphaFoldDB" id="F9XPG6"/>
<sequence length="542" mass="58873">MKLLTLAIGLLTATALATPLITDAMIVQYPTYGRCDGEILHATTVHLPALLLECVSVAASFRNRRLAVTHHRRHLHPPSLCQHLPADSTSPLPTHHHTAAVMILRFLGSVIFLFSIVFTIPLAFDVGGRTCGLAFSLSLATFYFFLSTLRIATPDDSRWRRAAVNTIASAQVLVIPTLLIWSLNKFSVDSANDANWVSRAFANTTKSMDKNNATFDEWVFGRDGLLEQVLIGGWDKLLRYSTPVFQLVEGFCSLLVIQAAGQVTRYLVNNSDGGDTWMVGLLVPCGSIIASSCYFIYRMTTFPGLDTQDAILIGIAIASVFFLCVWGMGSGRGNVVESSLLFAYVTLCIYQIFTDYQPTHALPTAAIPDTAEFPPLPPILMASYTTILQALSSLPSTIHSAFGFMVAAVQTVTPSVIISLIYRLMVLYAAARIIPAVRESGARALSEDPSLEDSSEGVSTLMGLLSYFAPSILIAVYTSLLMQHFASAAADHPGEWWTSQGGEGGSDISRWANLAGTMALYAVELYLGKGHDDGLTSHWKMD</sequence>
<name>F9XPG6_ZYMTI</name>
<feature type="transmembrane region" description="Helical" evidence="1">
    <location>
        <begin position="309"/>
        <end position="328"/>
    </location>
</feature>
<evidence type="ECO:0000256" key="1">
    <source>
        <dbReference type="SAM" id="Phobius"/>
    </source>
</evidence>
<feature type="transmembrane region" description="Helical" evidence="1">
    <location>
        <begin position="41"/>
        <end position="61"/>
    </location>
</feature>
<dbReference type="GO" id="GO:0005789">
    <property type="term" value="C:endoplasmic reticulum membrane"/>
    <property type="evidence" value="ECO:0007669"/>
    <property type="project" value="TreeGrafter"/>
</dbReference>
<dbReference type="InParanoid" id="F9XPG6"/>
<proteinExistence type="predicted"/>
<dbReference type="GO" id="GO:0048309">
    <property type="term" value="P:endoplasmic reticulum inheritance"/>
    <property type="evidence" value="ECO:0007669"/>
    <property type="project" value="TreeGrafter"/>
</dbReference>
<evidence type="ECO:0000313" key="3">
    <source>
        <dbReference type="EMBL" id="EGP82837.1"/>
    </source>
</evidence>